<dbReference type="PeptideAtlas" id="Q5JPB4"/>
<evidence type="ECO:0000256" key="1">
    <source>
        <dbReference type="SAM" id="MobiDB-lite"/>
    </source>
</evidence>
<evidence type="ECO:0000313" key="2">
    <source>
        <dbReference type="EMBL" id="CAI46153.1"/>
    </source>
</evidence>
<dbReference type="AlphaFoldDB" id="Q5JPB4"/>
<reference evidence="2" key="1">
    <citation type="submission" date="2005-01" db="EMBL/GenBank/DDBJ databases">
        <authorList>
            <consortium name="The German cDNA Consortium"/>
            <person name="Bahr A."/>
            <person name="Lauber J."/>
            <person name="Mewes H.W."/>
            <person name="Weil B."/>
            <person name="Amid C."/>
            <person name="Osanger A."/>
            <person name="Fobo G."/>
            <person name="Han M."/>
            <person name="Wiemann S."/>
        </authorList>
    </citation>
    <scope>NUCLEOTIDE SEQUENCE</scope>
    <source>
        <tissue evidence="2">Lymph node</tissue>
    </source>
</reference>
<feature type="region of interest" description="Disordered" evidence="1">
    <location>
        <begin position="37"/>
        <end position="91"/>
    </location>
</feature>
<protein>
    <submittedName>
        <fullName evidence="2">Uncharacterized protein DKFZp667L0421</fullName>
    </submittedName>
</protein>
<dbReference type="IntAct" id="Q5JPB4">
    <property type="interactions" value="1"/>
</dbReference>
<feature type="region of interest" description="Disordered" evidence="1">
    <location>
        <begin position="140"/>
        <end position="233"/>
    </location>
</feature>
<organism evidence="2">
    <name type="scientific">Homo sapiens</name>
    <name type="common">Human</name>
    <dbReference type="NCBI Taxonomy" id="9606"/>
    <lineage>
        <taxon>Eukaryota</taxon>
        <taxon>Metazoa</taxon>
        <taxon>Chordata</taxon>
        <taxon>Craniata</taxon>
        <taxon>Vertebrata</taxon>
        <taxon>Euteleostomi</taxon>
        <taxon>Mammalia</taxon>
        <taxon>Eutheria</taxon>
        <taxon>Euarchontoglires</taxon>
        <taxon>Primates</taxon>
        <taxon>Haplorrhini</taxon>
        <taxon>Catarrhini</taxon>
        <taxon>Hominidae</taxon>
        <taxon>Homo</taxon>
    </lineage>
</organism>
<dbReference type="EMBL" id="AL833672">
    <property type="protein sequence ID" value="CAI46153.1"/>
    <property type="molecule type" value="Transcribed_RNA"/>
</dbReference>
<feature type="compositionally biased region" description="Basic and acidic residues" evidence="1">
    <location>
        <begin position="161"/>
        <end position="170"/>
    </location>
</feature>
<proteinExistence type="predicted"/>
<feature type="compositionally biased region" description="Basic and acidic residues" evidence="1">
    <location>
        <begin position="198"/>
        <end position="210"/>
    </location>
</feature>
<gene>
    <name evidence="2" type="primary">DKFZp667L0421</name>
</gene>
<accession>Q5JPB4</accession>
<name>Q5JPB4_HUMAN</name>
<feature type="compositionally biased region" description="Low complexity" evidence="1">
    <location>
        <begin position="188"/>
        <end position="197"/>
    </location>
</feature>
<sequence length="233" mass="26035">MISFPSLQRTELEEMDLILQQEGWQLDLKRNSLGWKDLQRSSHPSPCLQAGRPLPQPTCTHRGLPKLRLSEEGDDPASASTPEPRGLIPPSGTFLRFNLDPLCCGPQPVASVSRGWVSSHHCSPENCWLTWLGELPAPFSGTPPPTAVPPGQGRRSRSPRKPIDSLRDSRSLSYSPVERRRPSPQPSPRDQQSSSSERGSRRGQRGDSRSPSHKRRRETPSPRPMRHRSSRSP</sequence>
<feature type="compositionally biased region" description="Basic residues" evidence="1">
    <location>
        <begin position="224"/>
        <end position="233"/>
    </location>
</feature>